<dbReference type="Proteomes" id="UP000694044">
    <property type="component" value="Unassembled WGS sequence"/>
</dbReference>
<protein>
    <submittedName>
        <fullName evidence="10">AP-1 complex subunit sigma-2</fullName>
    </submittedName>
</protein>
<reference evidence="10" key="1">
    <citation type="submission" date="2021-02" db="EMBL/GenBank/DDBJ databases">
        <authorList>
            <person name="Palmer J.M."/>
        </authorList>
    </citation>
    <scope>NUCLEOTIDE SEQUENCE</scope>
    <source>
        <strain evidence="10">SCRP734</strain>
    </source>
</reference>
<keyword evidence="6" id="KW-0333">Golgi apparatus</keyword>
<dbReference type="FunFam" id="3.30.450.60:FF:000007">
    <property type="entry name" value="AP complex subunit sigma"/>
    <property type="match status" value="1"/>
</dbReference>
<dbReference type="AlphaFoldDB" id="A0A8T1WBS2"/>
<dbReference type="InterPro" id="IPR000804">
    <property type="entry name" value="Clathrin_sm-chain_CS"/>
</dbReference>
<dbReference type="OrthoDB" id="371463at2759"/>
<dbReference type="Pfam" id="PF01217">
    <property type="entry name" value="Clat_adaptor_s"/>
    <property type="match status" value="1"/>
</dbReference>
<gene>
    <name evidence="10" type="primary">AP1S2</name>
    <name evidence="10" type="ORF">PHYPSEUDO_004572</name>
</gene>
<dbReference type="PANTHER" id="PTHR11753">
    <property type="entry name" value="ADAPTOR COMPLEXES SMALL SUBUNIT FAMILY"/>
    <property type="match status" value="1"/>
</dbReference>
<evidence type="ECO:0000256" key="1">
    <source>
        <dbReference type="ARBA" id="ARBA00004555"/>
    </source>
</evidence>
<comment type="subcellular location">
    <subcellularLocation>
        <location evidence="2">Cytoplasmic vesicle</location>
        <location evidence="2">Clathrin-coated vesicle membrane</location>
    </subcellularLocation>
    <subcellularLocation>
        <location evidence="1">Golgi apparatus</location>
    </subcellularLocation>
</comment>
<evidence type="ECO:0000313" key="11">
    <source>
        <dbReference type="Proteomes" id="UP000694044"/>
    </source>
</evidence>
<dbReference type="GO" id="GO:0005829">
    <property type="term" value="C:cytosol"/>
    <property type="evidence" value="ECO:0007669"/>
    <property type="project" value="GOC"/>
</dbReference>
<dbReference type="InterPro" id="IPR044733">
    <property type="entry name" value="AP1_sigma"/>
</dbReference>
<keyword evidence="11" id="KW-1185">Reference proteome</keyword>
<dbReference type="GO" id="GO:0016482">
    <property type="term" value="P:cytosolic transport"/>
    <property type="evidence" value="ECO:0007669"/>
    <property type="project" value="UniProtKB-ARBA"/>
</dbReference>
<dbReference type="GO" id="GO:0035615">
    <property type="term" value="F:clathrin adaptor activity"/>
    <property type="evidence" value="ECO:0007669"/>
    <property type="project" value="InterPro"/>
</dbReference>
<keyword evidence="5" id="KW-0653">Protein transport</keyword>
<dbReference type="EMBL" id="JAGDFM010000020">
    <property type="protein sequence ID" value="KAG7391502.1"/>
    <property type="molecule type" value="Genomic_DNA"/>
</dbReference>
<dbReference type="PROSITE" id="PS00989">
    <property type="entry name" value="CLAT_ADAPTOR_S"/>
    <property type="match status" value="1"/>
</dbReference>
<accession>A0A8T1WBS2</accession>
<comment type="caution">
    <text evidence="10">The sequence shown here is derived from an EMBL/GenBank/DDBJ whole genome shotgun (WGS) entry which is preliminary data.</text>
</comment>
<evidence type="ECO:0000256" key="6">
    <source>
        <dbReference type="ARBA" id="ARBA00023034"/>
    </source>
</evidence>
<evidence type="ECO:0000256" key="8">
    <source>
        <dbReference type="ARBA" id="ARBA00023329"/>
    </source>
</evidence>
<proteinExistence type="inferred from homology"/>
<evidence type="ECO:0000256" key="4">
    <source>
        <dbReference type="ARBA" id="ARBA00022448"/>
    </source>
</evidence>
<organism evidence="10 11">
    <name type="scientific">Phytophthora pseudosyringae</name>
    <dbReference type="NCBI Taxonomy" id="221518"/>
    <lineage>
        <taxon>Eukaryota</taxon>
        <taxon>Sar</taxon>
        <taxon>Stramenopiles</taxon>
        <taxon>Oomycota</taxon>
        <taxon>Peronosporomycetes</taxon>
        <taxon>Peronosporales</taxon>
        <taxon>Peronosporaceae</taxon>
        <taxon>Phytophthora</taxon>
    </lineage>
</organism>
<name>A0A8T1WBS2_9STRA</name>
<evidence type="ECO:0000256" key="7">
    <source>
        <dbReference type="ARBA" id="ARBA00023136"/>
    </source>
</evidence>
<evidence type="ECO:0000256" key="2">
    <source>
        <dbReference type="ARBA" id="ARBA00004640"/>
    </source>
</evidence>
<evidence type="ECO:0000259" key="9">
    <source>
        <dbReference type="Pfam" id="PF01217"/>
    </source>
</evidence>
<sequence length="185" mass="21437">MLLLPPEPTGRRGHSIVSSPSAPGAVAMIESVLLVSRQGKTRLAKWYLNASIKEKTRMIRDITSLVLSRPHKQCNFIEFKEKKIVYKRYASLYFIACISKDENELITLEAIHLFVEVLDRYFGNVCELDIIFNFHKAYYILDELFIGGHQQESSKKEILRICTQQEDYMDESKEEGFTRPRTGTR</sequence>
<keyword evidence="7" id="KW-0472">Membrane</keyword>
<dbReference type="InterPro" id="IPR022775">
    <property type="entry name" value="AP_mu_sigma_su"/>
</dbReference>
<feature type="domain" description="AP complex mu/sigma subunit" evidence="9">
    <location>
        <begin position="28"/>
        <end position="163"/>
    </location>
</feature>
<comment type="similarity">
    <text evidence="3">Belongs to the adaptor complexes small subunit family.</text>
</comment>
<keyword evidence="8" id="KW-0968">Cytoplasmic vesicle</keyword>
<dbReference type="CDD" id="cd14831">
    <property type="entry name" value="AP1_sigma"/>
    <property type="match status" value="1"/>
</dbReference>
<dbReference type="GO" id="GO:0030121">
    <property type="term" value="C:AP-1 adaptor complex"/>
    <property type="evidence" value="ECO:0007669"/>
    <property type="project" value="InterPro"/>
</dbReference>
<dbReference type="GO" id="GO:0006886">
    <property type="term" value="P:intracellular protein transport"/>
    <property type="evidence" value="ECO:0007669"/>
    <property type="project" value="InterPro"/>
</dbReference>
<evidence type="ECO:0000256" key="5">
    <source>
        <dbReference type="ARBA" id="ARBA00022927"/>
    </source>
</evidence>
<dbReference type="InterPro" id="IPR016635">
    <property type="entry name" value="AP_complex_ssu"/>
</dbReference>
<keyword evidence="4" id="KW-0813">Transport</keyword>
<evidence type="ECO:0000313" key="10">
    <source>
        <dbReference type="EMBL" id="KAG7391502.1"/>
    </source>
</evidence>
<evidence type="ECO:0000256" key="3">
    <source>
        <dbReference type="ARBA" id="ARBA00006972"/>
    </source>
</evidence>